<dbReference type="InterPro" id="IPR029035">
    <property type="entry name" value="DHS-like_NAD/FAD-binding_dom"/>
</dbReference>
<gene>
    <name evidence="6" type="ORF">DFL_001948</name>
</gene>
<evidence type="ECO:0000313" key="7">
    <source>
        <dbReference type="Proteomes" id="UP000283090"/>
    </source>
</evidence>
<proteinExistence type="inferred from homology"/>
<dbReference type="GeneID" id="93584259"/>
<keyword evidence="3" id="KW-0520">NAD</keyword>
<dbReference type="Gene3D" id="3.40.50.1220">
    <property type="entry name" value="TPP-binding domain"/>
    <property type="match status" value="1"/>
</dbReference>
<evidence type="ECO:0000256" key="1">
    <source>
        <dbReference type="ARBA" id="ARBA00006924"/>
    </source>
</evidence>
<comment type="caution">
    <text evidence="6">The sequence shown here is derived from an EMBL/GenBank/DDBJ whole genome shotgun (WGS) entry which is preliminary data.</text>
</comment>
<dbReference type="STRING" id="97331.A0A437A9B9"/>
<dbReference type="GO" id="GO:0017136">
    <property type="term" value="F:histone deacetylase activity, NAD-dependent"/>
    <property type="evidence" value="ECO:0007669"/>
    <property type="project" value="TreeGrafter"/>
</dbReference>
<dbReference type="InterPro" id="IPR050134">
    <property type="entry name" value="NAD-dep_sirtuin_deacylases"/>
</dbReference>
<dbReference type="OrthoDB" id="424302at2759"/>
<dbReference type="GO" id="GO:0070403">
    <property type="term" value="F:NAD+ binding"/>
    <property type="evidence" value="ECO:0007669"/>
    <property type="project" value="InterPro"/>
</dbReference>
<evidence type="ECO:0000256" key="2">
    <source>
        <dbReference type="ARBA" id="ARBA00022679"/>
    </source>
</evidence>
<keyword evidence="7" id="KW-1185">Reference proteome</keyword>
<dbReference type="SUPFAM" id="SSF52467">
    <property type="entry name" value="DHS-like NAD/FAD-binding domain"/>
    <property type="match status" value="1"/>
</dbReference>
<dbReference type="PROSITE" id="PS50305">
    <property type="entry name" value="SIRTUIN"/>
    <property type="match status" value="1"/>
</dbReference>
<feature type="domain" description="Deacetylase sirtuin-type" evidence="5">
    <location>
        <begin position="21"/>
        <end position="362"/>
    </location>
</feature>
<evidence type="ECO:0000256" key="4">
    <source>
        <dbReference type="PROSITE-ProRule" id="PRU00236"/>
    </source>
</evidence>
<dbReference type="Pfam" id="PF02146">
    <property type="entry name" value="SIR2"/>
    <property type="match status" value="1"/>
</dbReference>
<dbReference type="RefSeq" id="XP_067493280.1">
    <property type="nucleotide sequence ID" value="XM_067630657.1"/>
</dbReference>
<dbReference type="Gene3D" id="3.30.1600.10">
    <property type="entry name" value="SIR2/SIRT2 'Small Domain"/>
    <property type="match status" value="1"/>
</dbReference>
<reference evidence="6 7" key="1">
    <citation type="submission" date="2019-01" db="EMBL/GenBank/DDBJ databases">
        <title>Intercellular communication is required for trap formation in the nematode-trapping fungus Duddingtonia flagrans.</title>
        <authorList>
            <person name="Youssar L."/>
            <person name="Wernet V."/>
            <person name="Hensel N."/>
            <person name="Hildebrandt H.-G."/>
            <person name="Fischer R."/>
        </authorList>
    </citation>
    <scope>NUCLEOTIDE SEQUENCE [LARGE SCALE GENOMIC DNA]</scope>
    <source>
        <strain evidence="6 7">CBS H-5679</strain>
    </source>
</reference>
<evidence type="ECO:0000256" key="3">
    <source>
        <dbReference type="ARBA" id="ARBA00023027"/>
    </source>
</evidence>
<evidence type="ECO:0000313" key="6">
    <source>
        <dbReference type="EMBL" id="RVD87736.1"/>
    </source>
</evidence>
<dbReference type="VEuPathDB" id="FungiDB:DFL_001948"/>
<comment type="caution">
    <text evidence="4">Lacks conserved residue(s) required for the propagation of feature annotation.</text>
</comment>
<sequence length="391" mass="43408">MLLRIPYTSPLPSFPPIPTTAATLPTAITAVSNFLLNARSTLILSGAGISVASGLPDYRGPKGTYTLNKEYRPIFYGDFVHKDAMRRRYWARSFLGWKGLERVRPNKTHIAVGRLWEGGWIGGAITQNVDSLHTMSRPDMPITNLHGLLSTVLCLTCRTHSERSPFQKELHRLNPTWSEFLEKLHSTPDMPIKRGPDGDIEVPGVQYESFRYPPCQTCLNNSTFDRMIRVDKDGAMERIEGDGNVPGIVKPTLVFFGENLRDEVKKEAEEKVDAADSILVIGSSLATYSAWRLVKRAKDQGKKVGIINLGGVRGEDAFWDDGEGKVAAKYKLGDGTDGVRVEFDAGDVLEGVLEVLERIDGKRANRKVPLDNSGTSRQDIELREIEIATAR</sequence>
<comment type="similarity">
    <text evidence="1">Belongs to the sirtuin family. Class I subfamily.</text>
</comment>
<organism evidence="6 7">
    <name type="scientific">Arthrobotrys flagrans</name>
    <name type="common">Nematode-trapping fungus</name>
    <name type="synonym">Trichothecium flagrans</name>
    <dbReference type="NCBI Taxonomy" id="97331"/>
    <lineage>
        <taxon>Eukaryota</taxon>
        <taxon>Fungi</taxon>
        <taxon>Dikarya</taxon>
        <taxon>Ascomycota</taxon>
        <taxon>Pezizomycotina</taxon>
        <taxon>Orbiliomycetes</taxon>
        <taxon>Orbiliales</taxon>
        <taxon>Orbiliaceae</taxon>
        <taxon>Arthrobotrys</taxon>
    </lineage>
</organism>
<dbReference type="AlphaFoldDB" id="A0A437A9B9"/>
<dbReference type="InterPro" id="IPR026591">
    <property type="entry name" value="Sirtuin_cat_small_dom_sf"/>
</dbReference>
<dbReference type="PANTHER" id="PTHR11085:SF10">
    <property type="entry name" value="NAD-DEPENDENT PROTEIN DEACYLASE SIRTUIN-5, MITOCHONDRIAL-RELATED"/>
    <property type="match status" value="1"/>
</dbReference>
<dbReference type="PANTHER" id="PTHR11085">
    <property type="entry name" value="NAD-DEPENDENT PROTEIN DEACYLASE SIRTUIN-5, MITOCHONDRIAL-RELATED"/>
    <property type="match status" value="1"/>
</dbReference>
<dbReference type="InterPro" id="IPR026590">
    <property type="entry name" value="Ssirtuin_cat_dom"/>
</dbReference>
<dbReference type="Proteomes" id="UP000283090">
    <property type="component" value="Unassembled WGS sequence"/>
</dbReference>
<accession>A0A437A9B9</accession>
<keyword evidence="2" id="KW-0808">Transferase</keyword>
<dbReference type="InterPro" id="IPR003000">
    <property type="entry name" value="Sirtuin"/>
</dbReference>
<name>A0A437A9B9_ARTFL</name>
<evidence type="ECO:0000259" key="5">
    <source>
        <dbReference type="PROSITE" id="PS50305"/>
    </source>
</evidence>
<protein>
    <recommendedName>
        <fullName evidence="5">Deacetylase sirtuin-type domain-containing protein</fullName>
    </recommendedName>
</protein>
<dbReference type="EMBL" id="SAEB01000003">
    <property type="protein sequence ID" value="RVD87736.1"/>
    <property type="molecule type" value="Genomic_DNA"/>
</dbReference>